<reference evidence="6 7" key="1">
    <citation type="journal article" date="2013" name="Nat. Genet.">
        <title>The genome of the hydatid tapeworm Echinococcus granulosus.</title>
        <authorList>
            <person name="Zheng H."/>
            <person name="Zhang W."/>
            <person name="Zhang L."/>
            <person name="Zhang Z."/>
            <person name="Li J."/>
            <person name="Lu G."/>
            <person name="Zhu Y."/>
            <person name="Wang Y."/>
            <person name="Huang Y."/>
            <person name="Liu J."/>
            <person name="Kang H."/>
            <person name="Chen J."/>
            <person name="Wang L."/>
            <person name="Chen A."/>
            <person name="Yu S."/>
            <person name="Gao Z."/>
            <person name="Jin L."/>
            <person name="Gu W."/>
            <person name="Wang Z."/>
            <person name="Zhao L."/>
            <person name="Shi B."/>
            <person name="Wen H."/>
            <person name="Lin R."/>
            <person name="Jones M.K."/>
            <person name="Brejova B."/>
            <person name="Vinar T."/>
            <person name="Zhao G."/>
            <person name="McManus D.P."/>
            <person name="Chen Z."/>
            <person name="Zhou Y."/>
            <person name="Wang S."/>
        </authorList>
    </citation>
    <scope>NUCLEOTIDE SEQUENCE [LARGE SCALE GENOMIC DNA]</scope>
</reference>
<dbReference type="SUPFAM" id="SSF82895">
    <property type="entry name" value="TSP-1 type 1 repeat"/>
    <property type="match status" value="2"/>
</dbReference>
<evidence type="ECO:0000256" key="4">
    <source>
        <dbReference type="ARBA" id="ARBA00022737"/>
    </source>
</evidence>
<dbReference type="PROSITE" id="PS51257">
    <property type="entry name" value="PROKAR_LIPOPROTEIN"/>
    <property type="match status" value="1"/>
</dbReference>
<dbReference type="FunFam" id="2.20.100.10:FF:000001">
    <property type="entry name" value="semaphorin-5A isoform X1"/>
    <property type="match status" value="1"/>
</dbReference>
<dbReference type="InterPro" id="IPR000884">
    <property type="entry name" value="TSP1_rpt"/>
</dbReference>
<dbReference type="CTD" id="36340102"/>
<comment type="subcellular location">
    <subcellularLocation>
        <location evidence="1">Secreted</location>
    </subcellularLocation>
</comment>
<evidence type="ECO:0000256" key="3">
    <source>
        <dbReference type="ARBA" id="ARBA00022729"/>
    </source>
</evidence>
<evidence type="ECO:0000313" key="6">
    <source>
        <dbReference type="EMBL" id="EUB60761.1"/>
    </source>
</evidence>
<keyword evidence="2" id="KW-0964">Secreted</keyword>
<dbReference type="KEGG" id="egl:EGR_04387"/>
<dbReference type="OrthoDB" id="6264546at2759"/>
<evidence type="ECO:0000256" key="1">
    <source>
        <dbReference type="ARBA" id="ARBA00004613"/>
    </source>
</evidence>
<keyword evidence="3" id="KW-0732">Signal</keyword>
<dbReference type="PROSITE" id="PS50092">
    <property type="entry name" value="TSP1"/>
    <property type="match status" value="2"/>
</dbReference>
<organism evidence="6 7">
    <name type="scientific">Echinococcus granulosus</name>
    <name type="common">Hydatid tapeworm</name>
    <dbReference type="NCBI Taxonomy" id="6210"/>
    <lineage>
        <taxon>Eukaryota</taxon>
        <taxon>Metazoa</taxon>
        <taxon>Spiralia</taxon>
        <taxon>Lophotrochozoa</taxon>
        <taxon>Platyhelminthes</taxon>
        <taxon>Cestoda</taxon>
        <taxon>Eucestoda</taxon>
        <taxon>Cyclophyllidea</taxon>
        <taxon>Taeniidae</taxon>
        <taxon>Echinococcus</taxon>
        <taxon>Echinococcus granulosus group</taxon>
    </lineage>
</organism>
<dbReference type="PANTHER" id="PTHR22906">
    <property type="entry name" value="PROPERDIN"/>
    <property type="match status" value="1"/>
</dbReference>
<dbReference type="GeneID" id="36340102"/>
<dbReference type="EMBL" id="APAU02000027">
    <property type="protein sequence ID" value="EUB60761.1"/>
    <property type="molecule type" value="Genomic_DNA"/>
</dbReference>
<gene>
    <name evidence="6" type="ORF">EGR_04387</name>
</gene>
<evidence type="ECO:0000313" key="7">
    <source>
        <dbReference type="Proteomes" id="UP000019149"/>
    </source>
</evidence>
<dbReference type="AlphaFoldDB" id="W6UI45"/>
<dbReference type="Pfam" id="PF00090">
    <property type="entry name" value="TSP_1"/>
    <property type="match status" value="2"/>
</dbReference>
<dbReference type="RefSeq" id="XP_024351957.1">
    <property type="nucleotide sequence ID" value="XM_024493636.1"/>
</dbReference>
<dbReference type="Gene3D" id="2.20.100.10">
    <property type="entry name" value="Thrombospondin type-1 (TSP1) repeat"/>
    <property type="match status" value="2"/>
</dbReference>
<dbReference type="STRING" id="6210.W6UI45"/>
<name>W6UI45_ECHGR</name>
<evidence type="ECO:0000256" key="2">
    <source>
        <dbReference type="ARBA" id="ARBA00022525"/>
    </source>
</evidence>
<dbReference type="OMA" id="HKAESAN"/>
<protein>
    <submittedName>
        <fullName evidence="6">Thrombospondin-2</fullName>
    </submittedName>
</protein>
<evidence type="ECO:0000256" key="5">
    <source>
        <dbReference type="ARBA" id="ARBA00023157"/>
    </source>
</evidence>
<keyword evidence="4" id="KW-0677">Repeat</keyword>
<keyword evidence="5" id="KW-1015">Disulfide bond</keyword>
<comment type="caution">
    <text evidence="6">The sequence shown here is derived from an EMBL/GenBank/DDBJ whole genome shotgun (WGS) entry which is preliminary data.</text>
</comment>
<dbReference type="PANTHER" id="PTHR22906:SF43">
    <property type="entry name" value="PROPERDIN"/>
    <property type="match status" value="1"/>
</dbReference>
<dbReference type="SMART" id="SM00209">
    <property type="entry name" value="TSP1"/>
    <property type="match status" value="2"/>
</dbReference>
<dbReference type="Proteomes" id="UP000019149">
    <property type="component" value="Unassembled WGS sequence"/>
</dbReference>
<proteinExistence type="predicted"/>
<sequence length="186" mass="20088">MRQTKDCGEALGRGECRPFWSSWTSWSACSATCGVSERSRYRPCSGAYTATSTAEVEGSCGDPARAAEGLQKRDCPLQRLCPRIAGGWGEWSAFSACDATCGRGSRRRIRLCNRPPPQGGGVPCQGIDTQQPMPHQTTLSFHQVDKMHNLACSMGKPESAKSDPASIRAVSVQHKAESANMLFETS</sequence>
<dbReference type="InterPro" id="IPR036383">
    <property type="entry name" value="TSP1_rpt_sf"/>
</dbReference>
<keyword evidence="7" id="KW-1185">Reference proteome</keyword>
<accession>W6UI45</accession>
<dbReference type="InterPro" id="IPR052065">
    <property type="entry name" value="Compl_asym_regulator"/>
</dbReference>